<evidence type="ECO:0000256" key="1">
    <source>
        <dbReference type="ARBA" id="ARBA00022468"/>
    </source>
</evidence>
<evidence type="ECO:0000259" key="5">
    <source>
        <dbReference type="PROSITE" id="PS50001"/>
    </source>
</evidence>
<dbReference type="InterPro" id="IPR039360">
    <property type="entry name" value="Ras_GTPase"/>
</dbReference>
<dbReference type="InterPro" id="IPR011993">
    <property type="entry name" value="PH-like_dom_sf"/>
</dbReference>
<evidence type="ECO:0000313" key="10">
    <source>
        <dbReference type="Proteomes" id="UP001164746"/>
    </source>
</evidence>
<feature type="domain" description="SH2" evidence="5">
    <location>
        <begin position="196"/>
        <end position="284"/>
    </location>
</feature>
<evidence type="ECO:0000259" key="6">
    <source>
        <dbReference type="PROSITE" id="PS50003"/>
    </source>
</evidence>
<reference evidence="9" key="1">
    <citation type="submission" date="2022-11" db="EMBL/GenBank/DDBJ databases">
        <title>Centuries of genome instability and evolution in soft-shell clam transmissible cancer (bioRxiv).</title>
        <authorList>
            <person name="Hart S.F.M."/>
            <person name="Yonemitsu M.A."/>
            <person name="Giersch R.M."/>
            <person name="Beal B.F."/>
            <person name="Arriagada G."/>
            <person name="Davis B.W."/>
            <person name="Ostrander E.A."/>
            <person name="Goff S.P."/>
            <person name="Metzger M.J."/>
        </authorList>
    </citation>
    <scope>NUCLEOTIDE SEQUENCE</scope>
    <source>
        <strain evidence="9">MELC-2E11</strain>
        <tissue evidence="9">Siphon/mantle</tissue>
    </source>
</reference>
<dbReference type="PROSITE" id="PS50003">
    <property type="entry name" value="PH_DOMAIN"/>
    <property type="match status" value="1"/>
</dbReference>
<dbReference type="Gene3D" id="1.10.506.10">
    <property type="entry name" value="GTPase Activation - p120gap, domain 1"/>
    <property type="match status" value="2"/>
</dbReference>
<evidence type="ECO:0000259" key="7">
    <source>
        <dbReference type="PROSITE" id="PS50004"/>
    </source>
</evidence>
<protein>
    <submittedName>
        <fullName evidence="9">RASA1-like protein</fullName>
    </submittedName>
</protein>
<dbReference type="SMART" id="SM00323">
    <property type="entry name" value="RasGAP"/>
    <property type="match status" value="1"/>
</dbReference>
<feature type="domain" description="Ras-GAP" evidence="8">
    <location>
        <begin position="580"/>
        <end position="774"/>
    </location>
</feature>
<keyword evidence="2 3" id="KW-0727">SH2 domain</keyword>
<dbReference type="Proteomes" id="UP001164746">
    <property type="component" value="Chromosome 3"/>
</dbReference>
<dbReference type="Gene3D" id="3.30.505.10">
    <property type="entry name" value="SH2 domain"/>
    <property type="match status" value="2"/>
</dbReference>
<proteinExistence type="predicted"/>
<dbReference type="Gene3D" id="2.60.40.150">
    <property type="entry name" value="C2 domain"/>
    <property type="match status" value="1"/>
</dbReference>
<dbReference type="Gene3D" id="2.30.29.30">
    <property type="entry name" value="Pleckstrin-homology domain (PH domain)/Phosphotyrosine-binding domain (PTB)"/>
    <property type="match status" value="1"/>
</dbReference>
<dbReference type="SUPFAM" id="SSF55550">
    <property type="entry name" value="SH2 domain"/>
    <property type="match status" value="2"/>
</dbReference>
<feature type="region of interest" description="Disordered" evidence="4">
    <location>
        <begin position="1"/>
        <end position="34"/>
    </location>
</feature>
<dbReference type="InterPro" id="IPR035892">
    <property type="entry name" value="C2_domain_sf"/>
</dbReference>
<dbReference type="InterPro" id="IPR008936">
    <property type="entry name" value="Rho_GTPase_activation_prot"/>
</dbReference>
<dbReference type="InterPro" id="IPR001936">
    <property type="entry name" value="RasGAP_dom"/>
</dbReference>
<dbReference type="SUPFAM" id="SSF49562">
    <property type="entry name" value="C2 domain (Calcium/lipid-binding domain, CaLB)"/>
    <property type="match status" value="1"/>
</dbReference>
<dbReference type="Pfam" id="PF00017">
    <property type="entry name" value="SH2"/>
    <property type="match status" value="2"/>
</dbReference>
<evidence type="ECO:0000313" key="9">
    <source>
        <dbReference type="EMBL" id="WAR00151.1"/>
    </source>
</evidence>
<name>A0ABY7DV13_MYAAR</name>
<feature type="domain" description="SH2" evidence="5">
    <location>
        <begin position="51"/>
        <end position="141"/>
    </location>
</feature>
<dbReference type="Pfam" id="PF00168">
    <property type="entry name" value="C2"/>
    <property type="match status" value="1"/>
</dbReference>
<dbReference type="PRINTS" id="PR00401">
    <property type="entry name" value="SH2DOMAIN"/>
</dbReference>
<evidence type="ECO:0000256" key="3">
    <source>
        <dbReference type="PROSITE-ProRule" id="PRU00191"/>
    </source>
</evidence>
<organism evidence="9 10">
    <name type="scientific">Mya arenaria</name>
    <name type="common">Soft-shell clam</name>
    <dbReference type="NCBI Taxonomy" id="6604"/>
    <lineage>
        <taxon>Eukaryota</taxon>
        <taxon>Metazoa</taxon>
        <taxon>Spiralia</taxon>
        <taxon>Lophotrochozoa</taxon>
        <taxon>Mollusca</taxon>
        <taxon>Bivalvia</taxon>
        <taxon>Autobranchia</taxon>
        <taxon>Heteroconchia</taxon>
        <taxon>Euheterodonta</taxon>
        <taxon>Imparidentia</taxon>
        <taxon>Neoheterodontei</taxon>
        <taxon>Myida</taxon>
        <taxon>Myoidea</taxon>
        <taxon>Myidae</taxon>
        <taxon>Mya</taxon>
    </lineage>
</organism>
<dbReference type="PROSITE" id="PS50004">
    <property type="entry name" value="C2"/>
    <property type="match status" value="1"/>
</dbReference>
<dbReference type="PANTHER" id="PTHR10194:SF146">
    <property type="entry name" value="RAS GTPASE-ACTIVATING PROTEIN 1"/>
    <property type="match status" value="1"/>
</dbReference>
<dbReference type="Gene3D" id="2.30.30.40">
    <property type="entry name" value="SH3 Domains"/>
    <property type="match status" value="1"/>
</dbReference>
<keyword evidence="1" id="KW-0343">GTPase activation</keyword>
<keyword evidence="10" id="KW-1185">Reference proteome</keyword>
<dbReference type="SMART" id="SM00252">
    <property type="entry name" value="SH2"/>
    <property type="match status" value="2"/>
</dbReference>
<sequence length="830" mass="94900">MADNNKADQGAPGENSEECGAGENVDEEDPASENLEIQIVPALNAPPENEWYHGRLDRHTAEIRLKERATPGDYLIRESESKPGSYVLSYYGKTGINHFRITAMTGDYYIGGRQFDTLSDLIGYYTTVSYLLKGEQLISPPVDDRRKKGDIFVVNNEMGDGWLWMCNQRTGEEGQVYEELVEDLNGNIDPVESLPYFHPKITKDDAVDKLRQAGPNSFLVRPSDNSPGHYTLFFLCKQVVQRFKIEKVGRQLLMGGRYFDDMDSIIRRYKQEEIVEGHTLSTAVCRDSKDLPEKVPLLAKLEHKSSAEDIYAFIRSSTGPHRLMGRSDRIERTGYLQKKSNKTKKWKSYFFILNGSSRELCFFENEKRSKPNCFQLVTNALQHYQIYYLCAENTDMGTSWINTLKEHCVNTQMTRIQKRSTVLKELRSLTVEVIESRKLPPKHLSHPYCVITLNNVKVCRTEHVDLNNIFWGETFTLDDIPGDVNFIAAKIFNHSKRSKDTEVANVTIPLQEFDNGELVDKWYTLTPYSPAVRVDMGSIRLRSRYIHQVIMPVEQYTSLKDLILNDFGNILTLADVCGSDRVSLAKALLNLFRNERQVKVLLKNINDYYIAKEDVVSTLFRSSTLATTLMDQYMKMVCTEFVHSAVKGPVCRICDSKQSCELNPQYLENQSELQSNSDHFLEFLRDMVDSIFKSADKCPRVLRYIFGSLQRTVSAKWPEDESVKTRVVSGFVFLRLLCPAIIHPKSFNLITETPSETSARALKLIAKALQNLANLVESKEQFMAKANVFIKSNKQRMVDFLHTLSNSVKKLIAVTDIATNHKKQYMGENT</sequence>
<dbReference type="PROSITE" id="PS50018">
    <property type="entry name" value="RAS_GTPASE_ACTIV_2"/>
    <property type="match status" value="1"/>
</dbReference>
<dbReference type="EMBL" id="CP111014">
    <property type="protein sequence ID" value="WAR00151.1"/>
    <property type="molecule type" value="Genomic_DNA"/>
</dbReference>
<evidence type="ECO:0000256" key="4">
    <source>
        <dbReference type="SAM" id="MobiDB-lite"/>
    </source>
</evidence>
<dbReference type="InterPro" id="IPR000980">
    <property type="entry name" value="SH2"/>
</dbReference>
<accession>A0ABY7DV13</accession>
<dbReference type="Pfam" id="PF00616">
    <property type="entry name" value="RasGAP"/>
    <property type="match status" value="1"/>
</dbReference>
<feature type="domain" description="C2" evidence="7">
    <location>
        <begin position="412"/>
        <end position="523"/>
    </location>
</feature>
<dbReference type="SUPFAM" id="SSF48350">
    <property type="entry name" value="GTPase activation domain, GAP"/>
    <property type="match status" value="1"/>
</dbReference>
<dbReference type="SUPFAM" id="SSF50729">
    <property type="entry name" value="PH domain-like"/>
    <property type="match status" value="1"/>
</dbReference>
<dbReference type="InterPro" id="IPR001849">
    <property type="entry name" value="PH_domain"/>
</dbReference>
<dbReference type="PROSITE" id="PS50001">
    <property type="entry name" value="SH2"/>
    <property type="match status" value="2"/>
</dbReference>
<gene>
    <name evidence="9" type="ORF">MAR_024523</name>
</gene>
<dbReference type="SMART" id="SM00239">
    <property type="entry name" value="C2"/>
    <property type="match status" value="1"/>
</dbReference>
<dbReference type="InterPro" id="IPR000008">
    <property type="entry name" value="C2_dom"/>
</dbReference>
<dbReference type="PANTHER" id="PTHR10194">
    <property type="entry name" value="RAS GTPASE-ACTIVATING PROTEINS"/>
    <property type="match status" value="1"/>
</dbReference>
<feature type="domain" description="PH" evidence="6">
    <location>
        <begin position="329"/>
        <end position="531"/>
    </location>
</feature>
<evidence type="ECO:0000256" key="2">
    <source>
        <dbReference type="ARBA" id="ARBA00022999"/>
    </source>
</evidence>
<dbReference type="InterPro" id="IPR036860">
    <property type="entry name" value="SH2_dom_sf"/>
</dbReference>
<evidence type="ECO:0000259" key="8">
    <source>
        <dbReference type="PROSITE" id="PS50018"/>
    </source>
</evidence>